<dbReference type="GO" id="GO:0016998">
    <property type="term" value="P:cell wall macromolecule catabolic process"/>
    <property type="evidence" value="ECO:0007669"/>
    <property type="project" value="InterPro"/>
</dbReference>
<keyword evidence="4 6" id="KW-0378">Hydrolase</keyword>
<gene>
    <name evidence="8" type="ORF">GK011_11275</name>
    <name evidence="9" type="ORF">GN242_18305</name>
</gene>
<keyword evidence="7" id="KW-0732">Signal</keyword>
<feature type="chain" id="PRO_5044633421" description="Lysozyme" evidence="7">
    <location>
        <begin position="25"/>
        <end position="169"/>
    </location>
</feature>
<dbReference type="PANTHER" id="PTHR38107">
    <property type="match status" value="1"/>
</dbReference>
<keyword evidence="2 6" id="KW-0929">Antimicrobial</keyword>
<organism evidence="9 10">
    <name type="scientific">Erwinia sorbitola</name>
    <dbReference type="NCBI Taxonomy" id="2681984"/>
    <lineage>
        <taxon>Bacteria</taxon>
        <taxon>Pseudomonadati</taxon>
        <taxon>Pseudomonadota</taxon>
        <taxon>Gammaproteobacteria</taxon>
        <taxon>Enterobacterales</taxon>
        <taxon>Erwiniaceae</taxon>
        <taxon>Erwinia</taxon>
    </lineage>
</organism>
<dbReference type="GO" id="GO:0031640">
    <property type="term" value="P:killing of cells of another organism"/>
    <property type="evidence" value="ECO:0007669"/>
    <property type="project" value="UniProtKB-KW"/>
</dbReference>
<comment type="catalytic activity">
    <reaction evidence="1 6">
        <text>Hydrolysis of (1-&gt;4)-beta-linkages between N-acetylmuramic acid and N-acetyl-D-glucosamine residues in a peptidoglycan and between N-acetyl-D-glucosamine residues in chitodextrins.</text>
        <dbReference type="EC" id="3.2.1.17"/>
    </reaction>
</comment>
<dbReference type="EMBL" id="CP046509">
    <property type="protein sequence ID" value="QGU89054.1"/>
    <property type="molecule type" value="Genomic_DNA"/>
</dbReference>
<sequence>MNSTAKKCALLLVLALAATLPSFSSLRISSEGLQLLADAEGCRLSPYQCSAGVWTNGIGHTRGVTSVTEVNERQVAVNLIDDVQRVENGIARCMAVEMPQAVYDATVSFAFNVGVGAVCRSTFARLINQRQWQAACDQLRRWVYVAGVRNKGIEARRAAEYARCIKGVP</sequence>
<dbReference type="EC" id="3.2.1.17" evidence="6"/>
<dbReference type="InterPro" id="IPR051018">
    <property type="entry name" value="Bacteriophage_GH24"/>
</dbReference>
<dbReference type="Proteomes" id="UP000424752">
    <property type="component" value="Chromosome"/>
</dbReference>
<reference evidence="9 10" key="2">
    <citation type="submission" date="2019-12" db="EMBL/GenBank/DDBJ databases">
        <title>Erwinia sp. nov., isolated from droppings of birds in the Qinghai-Tiebt plateau of China.</title>
        <authorList>
            <person name="Ge Y."/>
        </authorList>
    </citation>
    <scope>NUCLEOTIDE SEQUENCE [LARGE SCALE GENOMIC DNA]</scope>
    <source>
        <strain evidence="9 10">J780</strain>
    </source>
</reference>
<dbReference type="InterPro" id="IPR023346">
    <property type="entry name" value="Lysozyme-like_dom_sf"/>
</dbReference>
<reference evidence="8 11" key="1">
    <citation type="submission" date="2019-11" db="EMBL/GenBank/DDBJ databases">
        <title>Erwinia sp. nov., isolated from feces of birds in Tibet plateau of China.</title>
        <authorList>
            <person name="Ge Y."/>
        </authorList>
    </citation>
    <scope>NUCLEOTIDE SEQUENCE [LARGE SCALE GENOMIC DNA]</scope>
    <source>
        <strain evidence="8 11">J316</strain>
    </source>
</reference>
<dbReference type="InterPro" id="IPR023347">
    <property type="entry name" value="Lysozyme_dom_sf"/>
</dbReference>
<name>A0A6I6EGW2_9GAMM</name>
<evidence type="ECO:0000256" key="2">
    <source>
        <dbReference type="ARBA" id="ARBA00022529"/>
    </source>
</evidence>
<dbReference type="HAMAP" id="MF_04110">
    <property type="entry name" value="ENDOLYSIN_T4"/>
    <property type="match status" value="1"/>
</dbReference>
<dbReference type="SUPFAM" id="SSF53955">
    <property type="entry name" value="Lysozyme-like"/>
    <property type="match status" value="1"/>
</dbReference>
<dbReference type="InterPro" id="IPR002196">
    <property type="entry name" value="Glyco_hydro_24"/>
</dbReference>
<dbReference type="RefSeq" id="WP_154752788.1">
    <property type="nucleotide sequence ID" value="NZ_CP046509.1"/>
</dbReference>
<evidence type="ECO:0000313" key="11">
    <source>
        <dbReference type="Proteomes" id="UP000480164"/>
    </source>
</evidence>
<dbReference type="CDD" id="cd16901">
    <property type="entry name" value="lyz_P1"/>
    <property type="match status" value="1"/>
</dbReference>
<keyword evidence="3 6" id="KW-0081">Bacteriolytic enzyme</keyword>
<dbReference type="Gene3D" id="1.10.530.40">
    <property type="match status" value="1"/>
</dbReference>
<evidence type="ECO:0000256" key="7">
    <source>
        <dbReference type="SAM" id="SignalP"/>
    </source>
</evidence>
<evidence type="ECO:0000256" key="1">
    <source>
        <dbReference type="ARBA" id="ARBA00000632"/>
    </source>
</evidence>
<dbReference type="GO" id="GO:0009253">
    <property type="term" value="P:peptidoglycan catabolic process"/>
    <property type="evidence" value="ECO:0007669"/>
    <property type="project" value="InterPro"/>
</dbReference>
<protein>
    <recommendedName>
        <fullName evidence="6">Lysozyme</fullName>
        <ecNumber evidence="6">3.2.1.17</ecNumber>
    </recommendedName>
</protein>
<dbReference type="Proteomes" id="UP000480164">
    <property type="component" value="Unassembled WGS sequence"/>
</dbReference>
<dbReference type="PANTHER" id="PTHR38107:SF4">
    <property type="entry name" value="LYSOZYME"/>
    <property type="match status" value="1"/>
</dbReference>
<evidence type="ECO:0000256" key="3">
    <source>
        <dbReference type="ARBA" id="ARBA00022638"/>
    </source>
</evidence>
<evidence type="ECO:0000256" key="4">
    <source>
        <dbReference type="ARBA" id="ARBA00022801"/>
    </source>
</evidence>
<proteinExistence type="inferred from homology"/>
<comment type="similarity">
    <text evidence="6">Belongs to the glycosyl hydrolase 24 family.</text>
</comment>
<feature type="signal peptide" evidence="7">
    <location>
        <begin position="1"/>
        <end position="24"/>
    </location>
</feature>
<keyword evidence="11" id="KW-1185">Reference proteome</keyword>
<dbReference type="AlphaFoldDB" id="A0A6I6EGW2"/>
<dbReference type="GO" id="GO:0003796">
    <property type="term" value="F:lysozyme activity"/>
    <property type="evidence" value="ECO:0007669"/>
    <property type="project" value="UniProtKB-EC"/>
</dbReference>
<evidence type="ECO:0000313" key="8">
    <source>
        <dbReference type="EMBL" id="MTD27519.1"/>
    </source>
</evidence>
<accession>A0A6I6EGW2</accession>
<evidence type="ECO:0000313" key="10">
    <source>
        <dbReference type="Proteomes" id="UP000424752"/>
    </source>
</evidence>
<keyword evidence="5 6" id="KW-0326">Glycosidase</keyword>
<evidence type="ECO:0000256" key="5">
    <source>
        <dbReference type="ARBA" id="ARBA00023295"/>
    </source>
</evidence>
<dbReference type="KEGG" id="erwi:GN242_18305"/>
<dbReference type="EMBL" id="WLZX01000003">
    <property type="protein sequence ID" value="MTD27519.1"/>
    <property type="molecule type" value="Genomic_DNA"/>
</dbReference>
<evidence type="ECO:0000256" key="6">
    <source>
        <dbReference type="RuleBase" id="RU003788"/>
    </source>
</evidence>
<dbReference type="GO" id="GO:0042742">
    <property type="term" value="P:defense response to bacterium"/>
    <property type="evidence" value="ECO:0007669"/>
    <property type="project" value="UniProtKB-KW"/>
</dbReference>
<dbReference type="Pfam" id="PF00959">
    <property type="entry name" value="Phage_lysozyme"/>
    <property type="match status" value="1"/>
</dbReference>
<dbReference type="InterPro" id="IPR034690">
    <property type="entry name" value="Endolysin_T4_type"/>
</dbReference>
<accession>A0A6L6GQ84</accession>
<evidence type="ECO:0000313" key="9">
    <source>
        <dbReference type="EMBL" id="QGU89054.1"/>
    </source>
</evidence>